<gene>
    <name evidence="7" type="ORF">TAPDE_000427</name>
</gene>
<feature type="transmembrane region" description="Helical" evidence="5">
    <location>
        <begin position="337"/>
        <end position="359"/>
    </location>
</feature>
<dbReference type="eggNOG" id="KOG2816">
    <property type="taxonomic scope" value="Eukaryota"/>
</dbReference>
<dbReference type="Proteomes" id="UP000013776">
    <property type="component" value="Unassembled WGS sequence"/>
</dbReference>
<dbReference type="OrthoDB" id="3026777at2759"/>
<name>R4ZYJ0_TAPDE</name>
<comment type="caution">
    <text evidence="7">The sequence shown here is derived from an EMBL/GenBank/DDBJ whole genome shotgun (WGS) entry which is preliminary data.</text>
</comment>
<feature type="transmembrane region" description="Helical" evidence="5">
    <location>
        <begin position="447"/>
        <end position="468"/>
    </location>
</feature>
<evidence type="ECO:0000313" key="8">
    <source>
        <dbReference type="Proteomes" id="UP000013776"/>
    </source>
</evidence>
<dbReference type="GO" id="GO:0022857">
    <property type="term" value="F:transmembrane transporter activity"/>
    <property type="evidence" value="ECO:0007669"/>
    <property type="project" value="InterPro"/>
</dbReference>
<keyword evidence="8" id="KW-1185">Reference proteome</keyword>
<feature type="transmembrane region" description="Helical" evidence="5">
    <location>
        <begin position="480"/>
        <end position="503"/>
    </location>
</feature>
<sequence>MNADPEVLDETEYVAEATAIDHASSLTSSSSSRRGVESVPLLQRTRDRHVNSPWTRRPSLLWLLPPFFFTATVSGASITPRLSLISNLLCRSYYATKGTHGPALDEVVNCNIAAISGQIARLSTVLNTVTGLLAAFTAARYGIWSDRHGRRYPLLITMVGSFINDLCYVLVAKYYEHLSIYFLLIGAICDGLTGSFMASMAASYAYATDVVPPQRRAVAFGYFQCCFYGGIAIGPTLGGYLVKRTHDVLTIFYLAMVVHASFAMYTFFILPESLSEKRMELARVKQETAEAEQLTRSTDSVVVGSSRRYLRLLNIVEPLTVFFPSDGHAIIKRNLKLLMIIDICLLLNMGAFTIIILYGKFVFNWGDLQQGYLLSLIGGMRVVVLLGVLPIVVRFVRGKIVQQIHDHDVEHPPEGADALDIGLIRFSMMLEVIGFGLMGMATTSGGFYAAGGISALAGIGMPTLASVLTKHVDSTKTGQLLGAVALMQSLNRLAAPLLFGLLYSFTVATHPATCFVLLASMMGLGLILSLGLRPSTAAHLTAHDSSSEE</sequence>
<feature type="transmembrane region" description="Helical" evidence="5">
    <location>
        <begin position="181"/>
        <end position="207"/>
    </location>
</feature>
<dbReference type="SUPFAM" id="SSF103473">
    <property type="entry name" value="MFS general substrate transporter"/>
    <property type="match status" value="1"/>
</dbReference>
<feature type="domain" description="Major facilitator superfamily (MFS) profile" evidence="6">
    <location>
        <begin position="67"/>
        <end position="537"/>
    </location>
</feature>
<dbReference type="Gene3D" id="1.20.1250.20">
    <property type="entry name" value="MFS general substrate transporter like domains"/>
    <property type="match status" value="1"/>
</dbReference>
<dbReference type="InterPro" id="IPR011701">
    <property type="entry name" value="MFS"/>
</dbReference>
<protein>
    <recommendedName>
        <fullName evidence="6">Major facilitator superfamily (MFS) profile domain-containing protein</fullName>
    </recommendedName>
</protein>
<organism evidence="7 8">
    <name type="scientific">Taphrina deformans (strain PYCC 5710 / ATCC 11124 / CBS 356.35 / IMI 108563 / JCM 9778 / NBRC 8474)</name>
    <name type="common">Peach leaf curl fungus</name>
    <name type="synonym">Lalaria deformans</name>
    <dbReference type="NCBI Taxonomy" id="1097556"/>
    <lineage>
        <taxon>Eukaryota</taxon>
        <taxon>Fungi</taxon>
        <taxon>Dikarya</taxon>
        <taxon>Ascomycota</taxon>
        <taxon>Taphrinomycotina</taxon>
        <taxon>Taphrinomycetes</taxon>
        <taxon>Taphrinales</taxon>
        <taxon>Taphrinaceae</taxon>
        <taxon>Taphrina</taxon>
    </lineage>
</organism>
<keyword evidence="3 5" id="KW-1133">Transmembrane helix</keyword>
<feature type="transmembrane region" description="Helical" evidence="5">
    <location>
        <begin position="60"/>
        <end position="79"/>
    </location>
</feature>
<dbReference type="GO" id="GO:0016020">
    <property type="term" value="C:membrane"/>
    <property type="evidence" value="ECO:0007669"/>
    <property type="project" value="UniProtKB-SubCell"/>
</dbReference>
<accession>R4ZYJ0</accession>
<dbReference type="VEuPathDB" id="FungiDB:TAPDE_000427"/>
<feature type="transmembrane region" description="Helical" evidence="5">
    <location>
        <begin position="155"/>
        <end position="175"/>
    </location>
</feature>
<evidence type="ECO:0000256" key="4">
    <source>
        <dbReference type="ARBA" id="ARBA00023136"/>
    </source>
</evidence>
<feature type="transmembrane region" description="Helical" evidence="5">
    <location>
        <begin position="219"/>
        <end position="242"/>
    </location>
</feature>
<dbReference type="AlphaFoldDB" id="R4ZYJ0"/>
<evidence type="ECO:0000256" key="5">
    <source>
        <dbReference type="SAM" id="Phobius"/>
    </source>
</evidence>
<keyword evidence="4 5" id="KW-0472">Membrane</keyword>
<dbReference type="InterPro" id="IPR020846">
    <property type="entry name" value="MFS_dom"/>
</dbReference>
<dbReference type="PANTHER" id="PTHR23507">
    <property type="entry name" value="ZGC:174356"/>
    <property type="match status" value="1"/>
</dbReference>
<evidence type="ECO:0000256" key="2">
    <source>
        <dbReference type="ARBA" id="ARBA00022692"/>
    </source>
</evidence>
<feature type="transmembrane region" description="Helical" evidence="5">
    <location>
        <begin position="248"/>
        <end position="270"/>
    </location>
</feature>
<dbReference type="Pfam" id="PF07690">
    <property type="entry name" value="MFS_1"/>
    <property type="match status" value="1"/>
</dbReference>
<evidence type="ECO:0000256" key="1">
    <source>
        <dbReference type="ARBA" id="ARBA00004141"/>
    </source>
</evidence>
<dbReference type="InterPro" id="IPR036259">
    <property type="entry name" value="MFS_trans_sf"/>
</dbReference>
<proteinExistence type="predicted"/>
<reference evidence="7 8" key="1">
    <citation type="journal article" date="2013" name="MBio">
        <title>Genome sequencing of the plant pathogen Taphrina deformans, the causal agent of peach leaf curl.</title>
        <authorList>
            <person name="Cisse O.H."/>
            <person name="Almeida J.M.G.C.F."/>
            <person name="Fonseca A."/>
            <person name="Kumar A.A."/>
            <person name="Salojaervi J."/>
            <person name="Overmyer K."/>
            <person name="Hauser P.M."/>
            <person name="Pagni M."/>
        </authorList>
    </citation>
    <scope>NUCLEOTIDE SEQUENCE [LARGE SCALE GENOMIC DNA]</scope>
    <source>
        <strain evidence="8">PYCC 5710 / ATCC 11124 / CBS 356.35 / IMI 108563 / JCM 9778 / NBRC 8474</strain>
    </source>
</reference>
<feature type="transmembrane region" description="Helical" evidence="5">
    <location>
        <begin position="125"/>
        <end position="143"/>
    </location>
</feature>
<comment type="subcellular location">
    <subcellularLocation>
        <location evidence="1">Membrane</location>
        <topology evidence="1">Multi-pass membrane protein</topology>
    </subcellularLocation>
</comment>
<keyword evidence="2 5" id="KW-0812">Transmembrane</keyword>
<evidence type="ECO:0000313" key="7">
    <source>
        <dbReference type="EMBL" id="CCX35401.1"/>
    </source>
</evidence>
<evidence type="ECO:0000259" key="6">
    <source>
        <dbReference type="PROSITE" id="PS50850"/>
    </source>
</evidence>
<feature type="transmembrane region" description="Helical" evidence="5">
    <location>
        <begin position="509"/>
        <end position="532"/>
    </location>
</feature>
<dbReference type="PANTHER" id="PTHR23507:SF1">
    <property type="entry name" value="FI18259P1-RELATED"/>
    <property type="match status" value="1"/>
</dbReference>
<dbReference type="PROSITE" id="PS50850">
    <property type="entry name" value="MFS"/>
    <property type="match status" value="1"/>
</dbReference>
<evidence type="ECO:0000256" key="3">
    <source>
        <dbReference type="ARBA" id="ARBA00022989"/>
    </source>
</evidence>
<dbReference type="EMBL" id="CAHR02000014">
    <property type="protein sequence ID" value="CCX35401.1"/>
    <property type="molecule type" value="Genomic_DNA"/>
</dbReference>
<feature type="transmembrane region" description="Helical" evidence="5">
    <location>
        <begin position="371"/>
        <end position="393"/>
    </location>
</feature>